<name>A0A1R0XAY5_9BACL</name>
<dbReference type="Proteomes" id="UP000187465">
    <property type="component" value="Unassembled WGS sequence"/>
</dbReference>
<feature type="region of interest" description="Disordered" evidence="1">
    <location>
        <begin position="59"/>
        <end position="108"/>
    </location>
</feature>
<proteinExistence type="predicted"/>
<feature type="compositionally biased region" description="Polar residues" evidence="1">
    <location>
        <begin position="87"/>
        <end position="97"/>
    </location>
</feature>
<gene>
    <name evidence="2" type="ORF">BJP51_16005</name>
</gene>
<comment type="caution">
    <text evidence="2">The sequence shown here is derived from an EMBL/GenBank/DDBJ whole genome shotgun (WGS) entry which is preliminary data.</text>
</comment>
<sequence length="108" mass="11457">MAALVNKALLKRMAGEVSVGILAEMIADYAQGITDADDVDDAVLEVIGAIETLTAEIKSRNGAPKVDRSKRKKPAAAVTESKPEDTPPNQTNTQSVTMRPIGNGSHRE</sequence>
<organism evidence="2 3">
    <name type="scientific">Paenibacillus odorifer</name>
    <dbReference type="NCBI Taxonomy" id="189426"/>
    <lineage>
        <taxon>Bacteria</taxon>
        <taxon>Bacillati</taxon>
        <taxon>Bacillota</taxon>
        <taxon>Bacilli</taxon>
        <taxon>Bacillales</taxon>
        <taxon>Paenibacillaceae</taxon>
        <taxon>Paenibacillus</taxon>
    </lineage>
</organism>
<reference evidence="2 3" key="1">
    <citation type="submission" date="2016-10" db="EMBL/GenBank/DDBJ databases">
        <title>Paenibacillus species isolates.</title>
        <authorList>
            <person name="Beno S.M."/>
        </authorList>
    </citation>
    <scope>NUCLEOTIDE SEQUENCE [LARGE SCALE GENOMIC DNA]</scope>
    <source>
        <strain evidence="2 3">FSL H7-0604</strain>
    </source>
</reference>
<accession>A0A1R0XAY5</accession>
<dbReference type="AlphaFoldDB" id="A0A1R0XAY5"/>
<dbReference type="RefSeq" id="WP_076179079.1">
    <property type="nucleotide sequence ID" value="NZ_MKQP01000018.1"/>
</dbReference>
<dbReference type="EMBL" id="MKQP01000018">
    <property type="protein sequence ID" value="OMD32098.1"/>
    <property type="molecule type" value="Genomic_DNA"/>
</dbReference>
<protein>
    <submittedName>
        <fullName evidence="2">Uncharacterized protein</fullName>
    </submittedName>
</protein>
<evidence type="ECO:0000313" key="3">
    <source>
        <dbReference type="Proteomes" id="UP000187465"/>
    </source>
</evidence>
<evidence type="ECO:0000313" key="2">
    <source>
        <dbReference type="EMBL" id="OMD32098.1"/>
    </source>
</evidence>
<evidence type="ECO:0000256" key="1">
    <source>
        <dbReference type="SAM" id="MobiDB-lite"/>
    </source>
</evidence>